<name>A0AAD9H6K5_9PEZI</name>
<gene>
    <name evidence="1" type="ORF">LX32DRAFT_145735</name>
</gene>
<protein>
    <submittedName>
        <fullName evidence="1">Uncharacterized protein</fullName>
    </submittedName>
</protein>
<dbReference type="EMBL" id="MU843001">
    <property type="protein sequence ID" value="KAK2023401.1"/>
    <property type="molecule type" value="Genomic_DNA"/>
</dbReference>
<reference evidence="1" key="1">
    <citation type="submission" date="2021-06" db="EMBL/GenBank/DDBJ databases">
        <title>Comparative genomics, transcriptomics and evolutionary studies reveal genomic signatures of adaptation to plant cell wall in hemibiotrophic fungi.</title>
        <authorList>
            <consortium name="DOE Joint Genome Institute"/>
            <person name="Baroncelli R."/>
            <person name="Diaz J.F."/>
            <person name="Benocci T."/>
            <person name="Peng M."/>
            <person name="Battaglia E."/>
            <person name="Haridas S."/>
            <person name="Andreopoulos W."/>
            <person name="Labutti K."/>
            <person name="Pangilinan J."/>
            <person name="Floch G.L."/>
            <person name="Makela M.R."/>
            <person name="Henrissat B."/>
            <person name="Grigoriev I.V."/>
            <person name="Crouch J.A."/>
            <person name="De Vries R.P."/>
            <person name="Sukno S.A."/>
            <person name="Thon M.R."/>
        </authorList>
    </citation>
    <scope>NUCLEOTIDE SEQUENCE</scope>
    <source>
        <strain evidence="1">MAFF235873</strain>
    </source>
</reference>
<sequence length="121" mass="13694">MVPVWLVYLRVSQAFHSHLARFLFLSSLGSSVAFGWSGRGHECYVRVFQGKPGNPSLFSVPHPQQTKDWTLPARLAFPGEASSSLSPRRLVGGPYRHLPAYLLTYQYLMYIIHVLLPTVHE</sequence>
<comment type="caution">
    <text evidence="1">The sequence shown here is derived from an EMBL/GenBank/DDBJ whole genome shotgun (WGS) entry which is preliminary data.</text>
</comment>
<keyword evidence="2" id="KW-1185">Reference proteome</keyword>
<evidence type="ECO:0000313" key="1">
    <source>
        <dbReference type="EMBL" id="KAK2023401.1"/>
    </source>
</evidence>
<proteinExistence type="predicted"/>
<dbReference type="AlphaFoldDB" id="A0AAD9H6K5"/>
<organism evidence="1 2">
    <name type="scientific">Colletotrichum zoysiae</name>
    <dbReference type="NCBI Taxonomy" id="1216348"/>
    <lineage>
        <taxon>Eukaryota</taxon>
        <taxon>Fungi</taxon>
        <taxon>Dikarya</taxon>
        <taxon>Ascomycota</taxon>
        <taxon>Pezizomycotina</taxon>
        <taxon>Sordariomycetes</taxon>
        <taxon>Hypocreomycetidae</taxon>
        <taxon>Glomerellales</taxon>
        <taxon>Glomerellaceae</taxon>
        <taxon>Colletotrichum</taxon>
        <taxon>Colletotrichum graminicola species complex</taxon>
    </lineage>
</organism>
<dbReference type="Proteomes" id="UP001232148">
    <property type="component" value="Unassembled WGS sequence"/>
</dbReference>
<accession>A0AAD9H6K5</accession>
<evidence type="ECO:0000313" key="2">
    <source>
        <dbReference type="Proteomes" id="UP001232148"/>
    </source>
</evidence>